<proteinExistence type="predicted"/>
<dbReference type="InterPro" id="IPR000719">
    <property type="entry name" value="Prot_kinase_dom"/>
</dbReference>
<dbReference type="PROSITE" id="PS50011">
    <property type="entry name" value="PROTEIN_KINASE_DOM"/>
    <property type="match status" value="1"/>
</dbReference>
<dbReference type="Proteomes" id="UP001606303">
    <property type="component" value="Unassembled WGS sequence"/>
</dbReference>
<reference evidence="3 4" key="1">
    <citation type="submission" date="2024-08" db="EMBL/GenBank/DDBJ databases">
        <authorList>
            <person name="Lu H."/>
        </authorList>
    </citation>
    <scope>NUCLEOTIDE SEQUENCE [LARGE SCALE GENOMIC DNA]</scope>
    <source>
        <strain evidence="3 4">BYS87W</strain>
    </source>
</reference>
<feature type="region of interest" description="Disordered" evidence="1">
    <location>
        <begin position="284"/>
        <end position="310"/>
    </location>
</feature>
<accession>A0ABW7H0H4</accession>
<evidence type="ECO:0000313" key="4">
    <source>
        <dbReference type="Proteomes" id="UP001606303"/>
    </source>
</evidence>
<evidence type="ECO:0000256" key="1">
    <source>
        <dbReference type="SAM" id="MobiDB-lite"/>
    </source>
</evidence>
<name>A0ABW7H0H4_9BURK</name>
<feature type="compositionally biased region" description="Low complexity" evidence="1">
    <location>
        <begin position="284"/>
        <end position="300"/>
    </location>
</feature>
<dbReference type="InterPro" id="IPR011009">
    <property type="entry name" value="Kinase-like_dom_sf"/>
</dbReference>
<protein>
    <recommendedName>
        <fullName evidence="2">Protein kinase domain-containing protein</fullName>
    </recommendedName>
</protein>
<evidence type="ECO:0000259" key="2">
    <source>
        <dbReference type="PROSITE" id="PS50011"/>
    </source>
</evidence>
<dbReference type="RefSeq" id="WP_394385292.1">
    <property type="nucleotide sequence ID" value="NZ_JBIGIB010000003.1"/>
</dbReference>
<feature type="domain" description="Protein kinase" evidence="2">
    <location>
        <begin position="24"/>
        <end position="281"/>
    </location>
</feature>
<dbReference type="SUPFAM" id="SSF56112">
    <property type="entry name" value="Protein kinase-like (PK-like)"/>
    <property type="match status" value="1"/>
</dbReference>
<sequence length="361" mass="38306">MPSLSLPPPAAAAPLTEGQALGVWRLHRPLPDGEQAHAGQWYSAVHSRAAEQRAAVLVLDRSDQGAGVMLRYADQAGDLGQLQHPHIAVPCDSGVTPDAHPYLILEGHHGEPLLPRLHEFGLRKRIELLVQLCEALRSAHQQGWLLATMDPAMIWLDPEQNIRLMGLGLTKIPDPTDPFDRGLSLGAAAAFTAPERQEGAPPSLASEVYGLGALARVLICGWEDTPKGVAPLRGSVADQWPLLPEPQQLQLDALMTGSMALSPELRMRGAEQMADELRAWLAAAPRRGSAGKSSGKSSGTPSGGGQPPRKTTAWWKRWLSLGAAAGLGWAVLSAAPTDSDGFGTQAAITRTSAHAAAPHWG</sequence>
<comment type="caution">
    <text evidence="3">The sequence shown here is derived from an EMBL/GenBank/DDBJ whole genome shotgun (WGS) entry which is preliminary data.</text>
</comment>
<organism evidence="3 4">
    <name type="scientific">Pelomonas baiyunensis</name>
    <dbReference type="NCBI Taxonomy" id="3299026"/>
    <lineage>
        <taxon>Bacteria</taxon>
        <taxon>Pseudomonadati</taxon>
        <taxon>Pseudomonadota</taxon>
        <taxon>Betaproteobacteria</taxon>
        <taxon>Burkholderiales</taxon>
        <taxon>Sphaerotilaceae</taxon>
        <taxon>Roseateles</taxon>
    </lineage>
</organism>
<dbReference type="Gene3D" id="1.10.510.10">
    <property type="entry name" value="Transferase(Phosphotransferase) domain 1"/>
    <property type="match status" value="1"/>
</dbReference>
<keyword evidence="4" id="KW-1185">Reference proteome</keyword>
<evidence type="ECO:0000313" key="3">
    <source>
        <dbReference type="EMBL" id="MFG6467582.1"/>
    </source>
</evidence>
<dbReference type="EMBL" id="JBIGIB010000003">
    <property type="protein sequence ID" value="MFG6467582.1"/>
    <property type="molecule type" value="Genomic_DNA"/>
</dbReference>
<dbReference type="SMART" id="SM00220">
    <property type="entry name" value="S_TKc"/>
    <property type="match status" value="1"/>
</dbReference>
<gene>
    <name evidence="3" type="ORF">ACG01O_13240</name>
</gene>